<protein>
    <submittedName>
        <fullName evidence="3">WGS project CAEQ00000000 data, annotated contig 12</fullName>
    </submittedName>
</protein>
<dbReference type="Pfam" id="PF07910">
    <property type="entry name" value="Peptidase_C78"/>
    <property type="match status" value="1"/>
</dbReference>
<dbReference type="Gene3D" id="3.90.70.130">
    <property type="match status" value="1"/>
</dbReference>
<dbReference type="VEuPathDB" id="TriTrypDB:TcIL3000_0_00270"/>
<keyword evidence="1" id="KW-0378">Hydrolase</keyword>
<dbReference type="InterPro" id="IPR012462">
    <property type="entry name" value="UFSP1/2_DUB_cat"/>
</dbReference>
<dbReference type="PANTHER" id="PTHR48153">
    <property type="entry name" value="UFM1-SPECIFIC PROTEASE 2"/>
    <property type="match status" value="1"/>
</dbReference>
<dbReference type="Proteomes" id="UP000000702">
    <property type="component" value="Unassembled WGS sequence"/>
</dbReference>
<dbReference type="GO" id="GO:0071567">
    <property type="term" value="F:deUFMylase activity"/>
    <property type="evidence" value="ECO:0007669"/>
    <property type="project" value="TreeGrafter"/>
</dbReference>
<dbReference type="AlphaFoldDB" id="F9W550"/>
<comment type="caution">
    <text evidence="3">The sequence shown here is derived from an EMBL/GenBank/DDBJ whole genome shotgun (WGS) entry which is preliminary data.</text>
</comment>
<evidence type="ECO:0000256" key="1">
    <source>
        <dbReference type="ARBA" id="ARBA00022801"/>
    </source>
</evidence>
<organism evidence="3 4">
    <name type="scientific">Trypanosoma congolense (strain IL3000)</name>
    <dbReference type="NCBI Taxonomy" id="1068625"/>
    <lineage>
        <taxon>Eukaryota</taxon>
        <taxon>Discoba</taxon>
        <taxon>Euglenozoa</taxon>
        <taxon>Kinetoplastea</taxon>
        <taxon>Metakinetoplastina</taxon>
        <taxon>Trypanosomatida</taxon>
        <taxon>Trypanosomatidae</taxon>
        <taxon>Trypanosoma</taxon>
        <taxon>Nannomonas</taxon>
    </lineage>
</organism>
<evidence type="ECO:0000259" key="2">
    <source>
        <dbReference type="Pfam" id="PF07910"/>
    </source>
</evidence>
<reference evidence="4" key="1">
    <citation type="submission" date="2011-07" db="EMBL/GenBank/DDBJ databases">
        <title>Divergent evolution of antigenic variation in African trypanosomes.</title>
        <authorList>
            <person name="Jackson A.P."/>
            <person name="Berry A."/>
            <person name="Allison H.C."/>
            <person name="Burton P."/>
            <person name="Anderson J."/>
            <person name="Aslett M."/>
            <person name="Brown R."/>
            <person name="Corton N."/>
            <person name="Harris D."/>
            <person name="Hauser H."/>
            <person name="Gamble J."/>
            <person name="Gilderthorp R."/>
            <person name="McQuillan J."/>
            <person name="Quail M.A."/>
            <person name="Sanders M."/>
            <person name="Van Tonder A."/>
            <person name="Ginger M.L."/>
            <person name="Donelson J.E."/>
            <person name="Field M.C."/>
            <person name="Barry J.D."/>
            <person name="Berriman M."/>
            <person name="Hertz-Fowler C."/>
        </authorList>
    </citation>
    <scope>NUCLEOTIDE SEQUENCE [LARGE SCALE GENOMIC DNA]</scope>
    <source>
        <strain evidence="4">IL3000</strain>
    </source>
</reference>
<keyword evidence="4" id="KW-1185">Reference proteome</keyword>
<proteinExistence type="predicted"/>
<evidence type="ECO:0000313" key="3">
    <source>
        <dbReference type="EMBL" id="CCD12297.1"/>
    </source>
</evidence>
<sequence>MNASNTLHEESLPLLIVRKNQTTIAIVRDNSLKGCFLPFALAACDIVQVGDKESLEAARDNGMLNTTVVEWPTVVKVRVGLCNAIELRHWVMLSRGKACDSGETVIRDFMATEEGLEGLLLWLEGLTLCGPWEMTLASEPVIDGVKVREDFGCLRLPKEGEDINERVILAESASEVAQYLKGFLSSFFFSGVTCPTAVFWPSQLQHAVNIRFSSPKDRVMEHDALYLPMCSLFHVEKRIQNWSAGKGLQASAPHATFRTGESWERHLTRDVHNFLKGYTPVEGGEVCLVSGSYDYYHYLVDGFKDSGWGCAYRSLQTILSWFQYEGQMLEPIPTLRRIQEILSVKDAEKMNRKNFVGSKDWIGSFEIMIVLQHFLPGIECTIRRMESGSELDTNPDVQRVLRDHFAAKRACPVMIGGSSYAHTIIGIDVNLATMEAQYLIADPHYSSNETVVKTVVSKGHVGWKKAGKFFEPNSWYNLCIPQVNSFDPR</sequence>
<accession>F9W550</accession>
<dbReference type="PANTHER" id="PTHR48153:SF2">
    <property type="entry name" value="UFM1-SPECIFIC PROTEASE 2"/>
    <property type="match status" value="1"/>
</dbReference>
<evidence type="ECO:0000313" key="4">
    <source>
        <dbReference type="Proteomes" id="UP000000702"/>
    </source>
</evidence>
<gene>
    <name evidence="3" type="ORF">TCIL3000_0_00270</name>
</gene>
<dbReference type="OMA" id="YYHYRVD"/>
<dbReference type="EMBL" id="CAEQ01000658">
    <property type="protein sequence ID" value="CCD12297.1"/>
    <property type="molecule type" value="Genomic_DNA"/>
</dbReference>
<reference evidence="3 4" key="2">
    <citation type="journal article" date="2012" name="Proc. Natl. Acad. Sci. U.S.A.">
        <title>Antigenic diversity is generated by distinct evolutionary mechanisms in African trypanosome species.</title>
        <authorList>
            <person name="Jackson A.P."/>
            <person name="Berry A."/>
            <person name="Aslett M."/>
            <person name="Allison H.C."/>
            <person name="Burton P."/>
            <person name="Vavrova-Anderson J."/>
            <person name="Brown R."/>
            <person name="Browne H."/>
            <person name="Corton N."/>
            <person name="Hauser H."/>
            <person name="Gamble J."/>
            <person name="Gilderthorp R."/>
            <person name="Marcello L."/>
            <person name="McQuillan J."/>
            <person name="Otto T.D."/>
            <person name="Quail M.A."/>
            <person name="Sanders M.J."/>
            <person name="van Tonder A."/>
            <person name="Ginger M.L."/>
            <person name="Field M.C."/>
            <person name="Barry J.D."/>
            <person name="Hertz-Fowler C."/>
            <person name="Berriman M."/>
        </authorList>
    </citation>
    <scope>NUCLEOTIDE SEQUENCE [LARGE SCALE GENOMIC DNA]</scope>
    <source>
        <strain evidence="3 4">IL3000</strain>
    </source>
</reference>
<feature type="domain" description="UFSP1/2/DUB catalytic" evidence="2">
    <location>
        <begin position="285"/>
        <end position="479"/>
    </location>
</feature>
<name>F9W550_TRYCI</name>